<organism evidence="4 5">
    <name type="scientific">Linnemannia hyalina</name>
    <dbReference type="NCBI Taxonomy" id="64524"/>
    <lineage>
        <taxon>Eukaryota</taxon>
        <taxon>Fungi</taxon>
        <taxon>Fungi incertae sedis</taxon>
        <taxon>Mucoromycota</taxon>
        <taxon>Mortierellomycotina</taxon>
        <taxon>Mortierellomycetes</taxon>
        <taxon>Mortierellales</taxon>
        <taxon>Mortierellaceae</taxon>
        <taxon>Linnemannia</taxon>
    </lineage>
</organism>
<keyword evidence="3" id="KW-0732">Signal</keyword>
<dbReference type="PANTHER" id="PTHR11240:SF22">
    <property type="entry name" value="RIBONUCLEASE T2"/>
    <property type="match status" value="1"/>
</dbReference>
<evidence type="ECO:0000313" key="5">
    <source>
        <dbReference type="Proteomes" id="UP000707451"/>
    </source>
</evidence>
<sequence length="266" mass="30300">MKFIATTIVLNCAFFKAISALPTGPLMFRQDTCPLNVLSCSIGSPRANTCCVPKYGLVVLAQQWHPELGPMNEFTLHGLWPDQCGGSMVSFCDRKPDRDHDRQLTDVESRLEQTDIYDDMKKYWPSYLPTPEHPNNNKFWYKEWNKHGTCITTLEPRCGYNDDRDLYAYFNTTLALRKEYNIYNALEKADITPKPSFGMDPTEEDMYSVDAILAAIEDEWHVKGSVYCKEGLPLEVNVAHIFGTIGCIDIVQKTDSPNLNLPDRAK</sequence>
<evidence type="ECO:0000256" key="1">
    <source>
        <dbReference type="ARBA" id="ARBA00007469"/>
    </source>
</evidence>
<reference evidence="4" key="1">
    <citation type="submission" date="2021-06" db="EMBL/GenBank/DDBJ databases">
        <title>Genome Sequence of Mortierella hyaline Strain SCG-10, a Cold-Adapted, Nitrate-Reducing Fungus Isolated from Soil in Minnesota, USA.</title>
        <authorList>
            <person name="Aldossari N."/>
        </authorList>
    </citation>
    <scope>NUCLEOTIDE SEQUENCE</scope>
    <source>
        <strain evidence="4">SCG-10</strain>
    </source>
</reference>
<proteinExistence type="inferred from homology"/>
<name>A0A9P7XV07_9FUNG</name>
<feature type="chain" id="PRO_5040306287" evidence="3">
    <location>
        <begin position="21"/>
        <end position="266"/>
    </location>
</feature>
<dbReference type="InterPro" id="IPR001568">
    <property type="entry name" value="RNase_T2-like"/>
</dbReference>
<dbReference type="GO" id="GO:0033897">
    <property type="term" value="F:ribonuclease T2 activity"/>
    <property type="evidence" value="ECO:0007669"/>
    <property type="project" value="InterPro"/>
</dbReference>
<comment type="similarity">
    <text evidence="1 2">Belongs to the RNase T2 family.</text>
</comment>
<dbReference type="Pfam" id="PF00445">
    <property type="entry name" value="Ribonuclease_T2"/>
    <property type="match status" value="1"/>
</dbReference>
<evidence type="ECO:0000256" key="2">
    <source>
        <dbReference type="RuleBase" id="RU004328"/>
    </source>
</evidence>
<dbReference type="InterPro" id="IPR018188">
    <property type="entry name" value="RNase_T2_His_AS_1"/>
</dbReference>
<dbReference type="EMBL" id="JAHRHY010000008">
    <property type="protein sequence ID" value="KAG9067102.1"/>
    <property type="molecule type" value="Genomic_DNA"/>
</dbReference>
<dbReference type="GO" id="GO:0003723">
    <property type="term" value="F:RNA binding"/>
    <property type="evidence" value="ECO:0007669"/>
    <property type="project" value="InterPro"/>
</dbReference>
<gene>
    <name evidence="4" type="primary">RNY1_3</name>
    <name evidence="4" type="ORF">KI688_011883</name>
</gene>
<evidence type="ECO:0000256" key="3">
    <source>
        <dbReference type="SAM" id="SignalP"/>
    </source>
</evidence>
<dbReference type="PROSITE" id="PS00530">
    <property type="entry name" value="RNASE_T2_1"/>
    <property type="match status" value="1"/>
</dbReference>
<dbReference type="GO" id="GO:0006401">
    <property type="term" value="P:RNA catabolic process"/>
    <property type="evidence" value="ECO:0007669"/>
    <property type="project" value="TreeGrafter"/>
</dbReference>
<dbReference type="Proteomes" id="UP000707451">
    <property type="component" value="Unassembled WGS sequence"/>
</dbReference>
<protein>
    <submittedName>
        <fullName evidence="4">Ribonuclease T2-like</fullName>
    </submittedName>
</protein>
<dbReference type="PANTHER" id="PTHR11240">
    <property type="entry name" value="RIBONUCLEASE T2"/>
    <property type="match status" value="1"/>
</dbReference>
<dbReference type="InterPro" id="IPR036430">
    <property type="entry name" value="RNase_T2-like_sf"/>
</dbReference>
<feature type="signal peptide" evidence="3">
    <location>
        <begin position="1"/>
        <end position="20"/>
    </location>
</feature>
<dbReference type="OrthoDB" id="435754at2759"/>
<dbReference type="Gene3D" id="3.90.730.10">
    <property type="entry name" value="Ribonuclease T2-like"/>
    <property type="match status" value="1"/>
</dbReference>
<dbReference type="AlphaFoldDB" id="A0A9P7XV07"/>
<comment type="caution">
    <text evidence="4">The sequence shown here is derived from an EMBL/GenBank/DDBJ whole genome shotgun (WGS) entry which is preliminary data.</text>
</comment>
<dbReference type="SUPFAM" id="SSF55895">
    <property type="entry name" value="Ribonuclease Rh-like"/>
    <property type="match status" value="1"/>
</dbReference>
<evidence type="ECO:0000313" key="4">
    <source>
        <dbReference type="EMBL" id="KAG9067102.1"/>
    </source>
</evidence>
<dbReference type="GO" id="GO:0005576">
    <property type="term" value="C:extracellular region"/>
    <property type="evidence" value="ECO:0007669"/>
    <property type="project" value="TreeGrafter"/>
</dbReference>
<accession>A0A9P7XV07</accession>
<keyword evidence="5" id="KW-1185">Reference proteome</keyword>